<comment type="subcellular location">
    <subcellularLocation>
        <location evidence="2">Cell inner membrane</location>
        <topology evidence="2">Multi-pass membrane protein</topology>
    </subcellularLocation>
</comment>
<keyword evidence="4" id="KW-1003">Cell membrane</keyword>
<comment type="function">
    <text evidence="1">Involved in a late step of protoheme IX synthesis.</text>
</comment>
<dbReference type="SUPFAM" id="SSF48452">
    <property type="entry name" value="TPR-like"/>
    <property type="match status" value="2"/>
</dbReference>
<evidence type="ECO:0000256" key="3">
    <source>
        <dbReference type="ARBA" id="ARBA00004744"/>
    </source>
</evidence>
<protein>
    <submittedName>
        <fullName evidence="12">HemY protein</fullName>
    </submittedName>
</protein>
<dbReference type="GO" id="GO:0005886">
    <property type="term" value="C:plasma membrane"/>
    <property type="evidence" value="ECO:0007669"/>
    <property type="project" value="UniProtKB-SubCell"/>
</dbReference>
<evidence type="ECO:0000256" key="2">
    <source>
        <dbReference type="ARBA" id="ARBA00004429"/>
    </source>
</evidence>
<keyword evidence="13" id="KW-1185">Reference proteome</keyword>
<keyword evidence="6 10" id="KW-0812">Transmembrane</keyword>
<dbReference type="AlphaFoldDB" id="A0A3N1P4Z6"/>
<dbReference type="NCBIfam" id="TIGR00540">
    <property type="entry name" value="TPR_hemY_coli"/>
    <property type="match status" value="1"/>
</dbReference>
<keyword evidence="9" id="KW-0627">Porphyrin biosynthesis</keyword>
<dbReference type="UniPathway" id="UPA00252"/>
<evidence type="ECO:0000256" key="1">
    <source>
        <dbReference type="ARBA" id="ARBA00002962"/>
    </source>
</evidence>
<evidence type="ECO:0000256" key="8">
    <source>
        <dbReference type="ARBA" id="ARBA00023136"/>
    </source>
</evidence>
<name>A0A3N1P4Z6_9GAMM</name>
<dbReference type="InterPro" id="IPR005254">
    <property type="entry name" value="Heme_biosyn_assoc_TPR_pro"/>
</dbReference>
<dbReference type="Gene3D" id="1.25.40.10">
    <property type="entry name" value="Tetratricopeptide repeat domain"/>
    <property type="match status" value="2"/>
</dbReference>
<dbReference type="EMBL" id="RJUK01000001">
    <property type="protein sequence ID" value="ROQ21790.1"/>
    <property type="molecule type" value="Genomic_DNA"/>
</dbReference>
<dbReference type="InterPro" id="IPR010817">
    <property type="entry name" value="HemY_N"/>
</dbReference>
<evidence type="ECO:0000259" key="11">
    <source>
        <dbReference type="Pfam" id="PF07219"/>
    </source>
</evidence>
<dbReference type="InterPro" id="IPR011990">
    <property type="entry name" value="TPR-like_helical_dom_sf"/>
</dbReference>
<evidence type="ECO:0000256" key="6">
    <source>
        <dbReference type="ARBA" id="ARBA00022692"/>
    </source>
</evidence>
<evidence type="ECO:0000313" key="12">
    <source>
        <dbReference type="EMBL" id="ROQ21790.1"/>
    </source>
</evidence>
<reference evidence="12 13" key="1">
    <citation type="submission" date="2018-11" db="EMBL/GenBank/DDBJ databases">
        <title>Genomic Encyclopedia of Type Strains, Phase IV (KMG-IV): sequencing the most valuable type-strain genomes for metagenomic binning, comparative biology and taxonomic classification.</title>
        <authorList>
            <person name="Goeker M."/>
        </authorList>
    </citation>
    <scope>NUCLEOTIDE SEQUENCE [LARGE SCALE GENOMIC DNA]</scope>
    <source>
        <strain evidence="12 13">DSM 16974</strain>
    </source>
</reference>
<evidence type="ECO:0000256" key="10">
    <source>
        <dbReference type="SAM" id="Phobius"/>
    </source>
</evidence>
<dbReference type="GO" id="GO:0006779">
    <property type="term" value="P:porphyrin-containing compound biosynthetic process"/>
    <property type="evidence" value="ECO:0007669"/>
    <property type="project" value="UniProtKB-KW"/>
</dbReference>
<comment type="pathway">
    <text evidence="3">Porphyrin-containing compound metabolism; protoheme biosynthesis.</text>
</comment>
<gene>
    <name evidence="12" type="ORF">EDC38_2418</name>
</gene>
<keyword evidence="5" id="KW-0997">Cell inner membrane</keyword>
<evidence type="ECO:0000313" key="13">
    <source>
        <dbReference type="Proteomes" id="UP000273643"/>
    </source>
</evidence>
<dbReference type="RefSeq" id="WP_123638722.1">
    <property type="nucleotide sequence ID" value="NZ_RJUK01000001.1"/>
</dbReference>
<accession>A0A3N1P4Z6</accession>
<evidence type="ECO:0000256" key="4">
    <source>
        <dbReference type="ARBA" id="ARBA00022475"/>
    </source>
</evidence>
<dbReference type="GO" id="GO:0042168">
    <property type="term" value="P:heme metabolic process"/>
    <property type="evidence" value="ECO:0007669"/>
    <property type="project" value="InterPro"/>
</dbReference>
<evidence type="ECO:0000256" key="9">
    <source>
        <dbReference type="ARBA" id="ARBA00023244"/>
    </source>
</evidence>
<keyword evidence="8 10" id="KW-0472">Membrane</keyword>
<feature type="transmembrane region" description="Helical" evidence="10">
    <location>
        <begin position="40"/>
        <end position="60"/>
    </location>
</feature>
<dbReference type="OrthoDB" id="7053339at2"/>
<organism evidence="12 13">
    <name type="scientific">Marinimicrobium koreense</name>
    <dbReference type="NCBI Taxonomy" id="306545"/>
    <lineage>
        <taxon>Bacteria</taxon>
        <taxon>Pseudomonadati</taxon>
        <taxon>Pseudomonadota</taxon>
        <taxon>Gammaproteobacteria</taxon>
        <taxon>Cellvibrionales</taxon>
        <taxon>Cellvibrionaceae</taxon>
        <taxon>Marinimicrobium</taxon>
    </lineage>
</organism>
<evidence type="ECO:0000256" key="7">
    <source>
        <dbReference type="ARBA" id="ARBA00022989"/>
    </source>
</evidence>
<evidence type="ECO:0000256" key="5">
    <source>
        <dbReference type="ARBA" id="ARBA00022519"/>
    </source>
</evidence>
<sequence>MKRTLLILIVAMLLGALTLSAIQADSGYVLIALGNTSVEMSFWLALMLLLGGLGLIWLVLRLFRGSIRAGQAVTERLFSGTSARAQRRTASGLVSFIEGNWKQAQRKLLRAAPKSGTPLINYLAAARCAFEQGDNHTALELLHKAEQSSTNSELAVALTQARMQLMSRRYEQCLATLERVKRKAPQHPVVLDLLRQVYIALHDWESLKQLMPSLRAYGNQNEAALEALSSQLHRALLEQAGQRVRGLGPERAREALASTWKDIPSAVRKQPDVALLYAQQLVDNDLHVEAEAQVRKTLEKHWSPELVRLYGLIRANDAGQQLITAEGWLKKRPADALLMLTLGRLSLRNQLWGKARDYFQSSLTLHKHPETCAELARLLAHMGEHKKSTEYYQQGLLLTTERLPDLPLPKEPEPTH</sequence>
<proteinExistence type="predicted"/>
<dbReference type="Proteomes" id="UP000273643">
    <property type="component" value="Unassembled WGS sequence"/>
</dbReference>
<keyword evidence="7 10" id="KW-1133">Transmembrane helix</keyword>
<comment type="caution">
    <text evidence="12">The sequence shown here is derived from an EMBL/GenBank/DDBJ whole genome shotgun (WGS) entry which is preliminary data.</text>
</comment>
<feature type="domain" description="HemY N-terminal" evidence="11">
    <location>
        <begin position="27"/>
        <end position="133"/>
    </location>
</feature>
<dbReference type="Pfam" id="PF07219">
    <property type="entry name" value="HemY_N"/>
    <property type="match status" value="1"/>
</dbReference>